<reference evidence="2" key="1">
    <citation type="submission" date="2014-11" db="EMBL/GenBank/DDBJ databases">
        <authorList>
            <person name="Amaro Gonzalez C."/>
        </authorList>
    </citation>
    <scope>NUCLEOTIDE SEQUENCE</scope>
</reference>
<organism evidence="2">
    <name type="scientific">Anguilla anguilla</name>
    <name type="common">European freshwater eel</name>
    <name type="synonym">Muraena anguilla</name>
    <dbReference type="NCBI Taxonomy" id="7936"/>
    <lineage>
        <taxon>Eukaryota</taxon>
        <taxon>Metazoa</taxon>
        <taxon>Chordata</taxon>
        <taxon>Craniata</taxon>
        <taxon>Vertebrata</taxon>
        <taxon>Euteleostomi</taxon>
        <taxon>Actinopterygii</taxon>
        <taxon>Neopterygii</taxon>
        <taxon>Teleostei</taxon>
        <taxon>Anguilliformes</taxon>
        <taxon>Anguillidae</taxon>
        <taxon>Anguilla</taxon>
    </lineage>
</organism>
<evidence type="ECO:0000313" key="2">
    <source>
        <dbReference type="EMBL" id="JAH95293.1"/>
    </source>
</evidence>
<sequence length="108" mass="13191">MYYIKTFTFTRNFKLTYEPICFTILHKYSSGIFLFLPHYFQTQFSHSYTHVRARVRTHTHTHTHTNILRYIHFHFIQRQRTGIMHITGILCRIFTLIIIFCKISKAYL</sequence>
<evidence type="ECO:0000256" key="1">
    <source>
        <dbReference type="SAM" id="Phobius"/>
    </source>
</evidence>
<dbReference type="AlphaFoldDB" id="A0A0E9X0U3"/>
<feature type="transmembrane region" description="Helical" evidence="1">
    <location>
        <begin position="20"/>
        <end position="40"/>
    </location>
</feature>
<dbReference type="EMBL" id="GBXM01013284">
    <property type="protein sequence ID" value="JAH95293.1"/>
    <property type="molecule type" value="Transcribed_RNA"/>
</dbReference>
<reference evidence="2" key="2">
    <citation type="journal article" date="2015" name="Fish Shellfish Immunol.">
        <title>Early steps in the European eel (Anguilla anguilla)-Vibrio vulnificus interaction in the gills: Role of the RtxA13 toxin.</title>
        <authorList>
            <person name="Callol A."/>
            <person name="Pajuelo D."/>
            <person name="Ebbesson L."/>
            <person name="Teles M."/>
            <person name="MacKenzie S."/>
            <person name="Amaro C."/>
        </authorList>
    </citation>
    <scope>NUCLEOTIDE SEQUENCE</scope>
</reference>
<name>A0A0E9X0U3_ANGAN</name>
<protein>
    <submittedName>
        <fullName evidence="2">Uncharacterized protein</fullName>
    </submittedName>
</protein>
<keyword evidence="1" id="KW-0472">Membrane</keyword>
<accession>A0A0E9X0U3</accession>
<keyword evidence="1" id="KW-1133">Transmembrane helix</keyword>
<keyword evidence="1" id="KW-0812">Transmembrane</keyword>
<feature type="transmembrane region" description="Helical" evidence="1">
    <location>
        <begin position="82"/>
        <end position="101"/>
    </location>
</feature>
<proteinExistence type="predicted"/>